<accession>A0A7H2V906</accession>
<proteinExistence type="predicted"/>
<sequence length="92" mass="10776">MMNSLYATFDPNALPFISSEQIAHDFEEGDVVYVPSRFAQHKLVVNLKQRFIVEDLIGKDQLRVKCLVKENENWEKFNQEFTAHYSHFVNLG</sequence>
<dbReference type="RefSeq" id="WP_191012591.1">
    <property type="nucleotide sequence ID" value="NZ_CP061646.1"/>
</dbReference>
<organism evidence="1 2">
    <name type="scientific">Acinetobacter seifertii</name>
    <dbReference type="NCBI Taxonomy" id="1530123"/>
    <lineage>
        <taxon>Bacteria</taxon>
        <taxon>Pseudomonadati</taxon>
        <taxon>Pseudomonadota</taxon>
        <taxon>Gammaproteobacteria</taxon>
        <taxon>Moraxellales</taxon>
        <taxon>Moraxellaceae</taxon>
        <taxon>Acinetobacter</taxon>
        <taxon>Acinetobacter calcoaceticus/baumannii complex</taxon>
    </lineage>
</organism>
<reference evidence="1 2" key="2">
    <citation type="submission" date="2020-09" db="EMBL/GenBank/DDBJ databases">
        <authorList>
            <person name="Chen F.-J."/>
            <person name="Lee Y.-T."/>
        </authorList>
    </citation>
    <scope>NUCLEOTIDE SEQUENCE [LARGE SCALE GENOMIC DNA]</scope>
    <source>
        <strain evidence="1 2">AS39</strain>
    </source>
</reference>
<protein>
    <submittedName>
        <fullName evidence="1">Uncharacterized protein</fullName>
    </submittedName>
</protein>
<dbReference type="AlphaFoldDB" id="A0A7H2V906"/>
<reference evidence="2" key="1">
    <citation type="submission" date="2020-09" db="EMBL/GenBank/DDBJ databases">
        <title>Clinical and molecular characterization of Acinetobacter seifertii in Taiwan.</title>
        <authorList>
            <person name="Li L.-H."/>
            <person name="Yang Y.-S."/>
            <person name="Sun J.-R."/>
            <person name="Huang T.-W."/>
            <person name="Huang W.-C."/>
            <person name="Wang Y.-C."/>
            <person name="Kuo T.-H."/>
            <person name="Kuo S.-C."/>
            <person name="Chen T.-L."/>
        </authorList>
    </citation>
    <scope>NUCLEOTIDE SEQUENCE [LARGE SCALE GENOMIC DNA]</scope>
    <source>
        <strain evidence="2">AS39</strain>
    </source>
</reference>
<dbReference type="Proteomes" id="UP000516666">
    <property type="component" value="Chromosome"/>
</dbReference>
<dbReference type="EMBL" id="CP061646">
    <property type="protein sequence ID" value="QNX72839.1"/>
    <property type="molecule type" value="Genomic_DNA"/>
</dbReference>
<name>A0A7H2V906_9GAMM</name>
<evidence type="ECO:0000313" key="2">
    <source>
        <dbReference type="Proteomes" id="UP000516666"/>
    </source>
</evidence>
<gene>
    <name evidence="1" type="ORF">IC776_02760</name>
</gene>
<evidence type="ECO:0000313" key="1">
    <source>
        <dbReference type="EMBL" id="QNX72839.1"/>
    </source>
</evidence>